<dbReference type="InterPro" id="IPR036388">
    <property type="entry name" value="WH-like_DNA-bd_sf"/>
</dbReference>
<gene>
    <name evidence="11" type="primary">phoP</name>
    <name evidence="10" type="ORF">CYJ34_03750</name>
    <name evidence="11" type="ORF">NCTC9810_00558</name>
</gene>
<feature type="domain" description="OmpR/PhoB-type" evidence="9">
    <location>
        <begin position="134"/>
        <end position="232"/>
    </location>
</feature>
<dbReference type="InterPro" id="IPR001789">
    <property type="entry name" value="Sig_transdc_resp-reg_receiver"/>
</dbReference>
<dbReference type="GO" id="GO:0006355">
    <property type="term" value="P:regulation of DNA-templated transcription"/>
    <property type="evidence" value="ECO:0007669"/>
    <property type="project" value="InterPro"/>
</dbReference>
<dbReference type="FunFam" id="3.40.50.2300:FF:000001">
    <property type="entry name" value="DNA-binding response regulator PhoB"/>
    <property type="match status" value="1"/>
</dbReference>
<dbReference type="SUPFAM" id="SSF46894">
    <property type="entry name" value="C-terminal effector domain of the bipartite response regulators"/>
    <property type="match status" value="1"/>
</dbReference>
<dbReference type="GO" id="GO:0005829">
    <property type="term" value="C:cytosol"/>
    <property type="evidence" value="ECO:0007669"/>
    <property type="project" value="TreeGrafter"/>
</dbReference>
<dbReference type="PANTHER" id="PTHR48111">
    <property type="entry name" value="REGULATOR OF RPOS"/>
    <property type="match status" value="1"/>
</dbReference>
<dbReference type="OrthoDB" id="9790442at2"/>
<dbReference type="Pfam" id="PF00486">
    <property type="entry name" value="Trans_reg_C"/>
    <property type="match status" value="1"/>
</dbReference>
<keyword evidence="4 7" id="KW-0238">DNA-binding</keyword>
<dbReference type="InterPro" id="IPR016032">
    <property type="entry name" value="Sig_transdc_resp-reg_C-effctor"/>
</dbReference>
<feature type="modified residue" description="4-aspartylphosphate" evidence="6">
    <location>
        <position position="54"/>
    </location>
</feature>
<reference evidence="11 13" key="2">
    <citation type="submission" date="2018-06" db="EMBL/GenBank/DDBJ databases">
        <authorList>
            <consortium name="Pathogen Informatics"/>
            <person name="Doyle S."/>
        </authorList>
    </citation>
    <scope>NUCLEOTIDE SEQUENCE [LARGE SCALE GENOMIC DNA]</scope>
    <source>
        <strain evidence="11 13">NCTC9810</strain>
    </source>
</reference>
<dbReference type="Gene3D" id="6.10.250.690">
    <property type="match status" value="1"/>
</dbReference>
<dbReference type="Proteomes" id="UP000255124">
    <property type="component" value="Unassembled WGS sequence"/>
</dbReference>
<evidence type="ECO:0000256" key="3">
    <source>
        <dbReference type="ARBA" id="ARBA00023015"/>
    </source>
</evidence>
<dbReference type="GO" id="GO:0032993">
    <property type="term" value="C:protein-DNA complex"/>
    <property type="evidence" value="ECO:0007669"/>
    <property type="project" value="TreeGrafter"/>
</dbReference>
<evidence type="ECO:0000259" key="8">
    <source>
        <dbReference type="PROSITE" id="PS50110"/>
    </source>
</evidence>
<dbReference type="Proteomes" id="UP000234335">
    <property type="component" value="Unassembled WGS sequence"/>
</dbReference>
<protein>
    <submittedName>
        <fullName evidence="11">Alkaline phosphatase synthesis transcriptional regulatory protein phoP</fullName>
    </submittedName>
    <submittedName>
        <fullName evidence="10">DNA-binding response regulator</fullName>
    </submittedName>
</protein>
<dbReference type="InterPro" id="IPR001867">
    <property type="entry name" value="OmpR/PhoB-type_DNA-bd"/>
</dbReference>
<dbReference type="Gene3D" id="1.10.10.10">
    <property type="entry name" value="Winged helix-like DNA-binding domain superfamily/Winged helix DNA-binding domain"/>
    <property type="match status" value="1"/>
</dbReference>
<evidence type="ECO:0000256" key="1">
    <source>
        <dbReference type="ARBA" id="ARBA00022553"/>
    </source>
</evidence>
<keyword evidence="5" id="KW-0804">Transcription</keyword>
<dbReference type="AlphaFoldDB" id="A0A2I1MA05"/>
<dbReference type="InterPro" id="IPR039420">
    <property type="entry name" value="WalR-like"/>
</dbReference>
<accession>A0A2I1MA05</accession>
<dbReference type="PROSITE" id="PS51755">
    <property type="entry name" value="OMPR_PHOB"/>
    <property type="match status" value="1"/>
</dbReference>
<evidence type="ECO:0000256" key="6">
    <source>
        <dbReference type="PROSITE-ProRule" id="PRU00169"/>
    </source>
</evidence>
<evidence type="ECO:0000256" key="5">
    <source>
        <dbReference type="ARBA" id="ARBA00023163"/>
    </source>
</evidence>
<evidence type="ECO:0000256" key="2">
    <source>
        <dbReference type="ARBA" id="ARBA00023012"/>
    </source>
</evidence>
<evidence type="ECO:0000259" key="9">
    <source>
        <dbReference type="PROSITE" id="PS51755"/>
    </source>
</evidence>
<dbReference type="SMART" id="SM00862">
    <property type="entry name" value="Trans_reg_C"/>
    <property type="match status" value="1"/>
</dbReference>
<evidence type="ECO:0000256" key="4">
    <source>
        <dbReference type="ARBA" id="ARBA00023125"/>
    </source>
</evidence>
<dbReference type="SUPFAM" id="SSF52172">
    <property type="entry name" value="CheY-like"/>
    <property type="match status" value="1"/>
</dbReference>
<reference evidence="10 12" key="1">
    <citation type="submission" date="2017-12" db="EMBL/GenBank/DDBJ databases">
        <title>Phylogenetic diversity of female urinary microbiome.</title>
        <authorList>
            <person name="Thomas-White K."/>
            <person name="Wolfe A.J."/>
        </authorList>
    </citation>
    <scope>NUCLEOTIDE SEQUENCE [LARGE SCALE GENOMIC DNA]</scope>
    <source>
        <strain evidence="10 12">UMB0119</strain>
    </source>
</reference>
<evidence type="ECO:0000313" key="12">
    <source>
        <dbReference type="Proteomes" id="UP000234335"/>
    </source>
</evidence>
<feature type="DNA-binding region" description="OmpR/PhoB-type" evidence="7">
    <location>
        <begin position="134"/>
        <end position="232"/>
    </location>
</feature>
<feature type="domain" description="Response regulatory" evidence="8">
    <location>
        <begin position="5"/>
        <end position="119"/>
    </location>
</feature>
<dbReference type="EMBL" id="PKGS01000002">
    <property type="protein sequence ID" value="PKZ16909.1"/>
    <property type="molecule type" value="Genomic_DNA"/>
</dbReference>
<evidence type="ECO:0000313" key="13">
    <source>
        <dbReference type="Proteomes" id="UP000255124"/>
    </source>
</evidence>
<dbReference type="PROSITE" id="PS50110">
    <property type="entry name" value="RESPONSE_REGULATORY"/>
    <property type="match status" value="1"/>
</dbReference>
<keyword evidence="1 6" id="KW-0597">Phosphoprotein</keyword>
<keyword evidence="12" id="KW-1185">Reference proteome</keyword>
<keyword evidence="3" id="KW-0805">Transcription regulation</keyword>
<dbReference type="PANTHER" id="PTHR48111:SF54">
    <property type="entry name" value="STAGE 0 SPORULATION PROTEIN A HOMOLOG"/>
    <property type="match status" value="1"/>
</dbReference>
<evidence type="ECO:0000313" key="10">
    <source>
        <dbReference type="EMBL" id="PKZ16909.1"/>
    </source>
</evidence>
<keyword evidence="2" id="KW-0902">Two-component regulatory system</keyword>
<dbReference type="SMART" id="SM00448">
    <property type="entry name" value="REC"/>
    <property type="match status" value="1"/>
</dbReference>
<name>A0A2I1MA05_9FIRM</name>
<dbReference type="CDD" id="cd17574">
    <property type="entry name" value="REC_OmpR"/>
    <property type="match status" value="1"/>
</dbReference>
<proteinExistence type="predicted"/>
<evidence type="ECO:0000256" key="7">
    <source>
        <dbReference type="PROSITE-ProRule" id="PRU01091"/>
    </source>
</evidence>
<dbReference type="Gene3D" id="3.40.50.2300">
    <property type="match status" value="1"/>
</dbReference>
<dbReference type="EMBL" id="UFTA01000002">
    <property type="protein sequence ID" value="SUU92232.1"/>
    <property type="molecule type" value="Genomic_DNA"/>
</dbReference>
<dbReference type="GO" id="GO:0000976">
    <property type="term" value="F:transcription cis-regulatory region binding"/>
    <property type="evidence" value="ECO:0007669"/>
    <property type="project" value="TreeGrafter"/>
</dbReference>
<organism evidence="10 12">
    <name type="scientific">Anaerococcus octavius</name>
    <dbReference type="NCBI Taxonomy" id="54007"/>
    <lineage>
        <taxon>Bacteria</taxon>
        <taxon>Bacillati</taxon>
        <taxon>Bacillota</taxon>
        <taxon>Tissierellia</taxon>
        <taxon>Tissierellales</taxon>
        <taxon>Peptoniphilaceae</taxon>
        <taxon>Anaerococcus</taxon>
    </lineage>
</organism>
<evidence type="ECO:0000313" key="11">
    <source>
        <dbReference type="EMBL" id="SUU92232.1"/>
    </source>
</evidence>
<dbReference type="FunFam" id="1.10.10.10:FF:000018">
    <property type="entry name" value="DNA-binding response regulator ResD"/>
    <property type="match status" value="1"/>
</dbReference>
<dbReference type="InterPro" id="IPR011006">
    <property type="entry name" value="CheY-like_superfamily"/>
</dbReference>
<dbReference type="RefSeq" id="WP_101540008.1">
    <property type="nucleotide sequence ID" value="NZ_CALTZC010000005.1"/>
</dbReference>
<dbReference type="GO" id="GO:0000156">
    <property type="term" value="F:phosphorelay response regulator activity"/>
    <property type="evidence" value="ECO:0007669"/>
    <property type="project" value="TreeGrafter"/>
</dbReference>
<dbReference type="Pfam" id="PF00072">
    <property type="entry name" value="Response_reg"/>
    <property type="match status" value="1"/>
</dbReference>
<dbReference type="CDD" id="cd00383">
    <property type="entry name" value="trans_reg_C"/>
    <property type="match status" value="1"/>
</dbReference>
<sequence>MENNKVLILDDEDAIRQFMKINLEYQGYQTVEAASGEEAIRVFEEEDPAVAILDVMLPGISGFDVCEAIREKSPRTGIIMVSAKSQDIDKILGLERGADDYIIKPFNPQELILRVRSLMRRVNLSTVEKENKDTNTLSDGPFTLDLYSKSFYKNQNEIDVTPTEFAILKNFIQNKGKAMTRDEIMEQTWGENYSNDTKIVDVNIRRIRAKIEEDPAKPQFIETVWGTGYRWK</sequence>